<proteinExistence type="inferred from homology"/>
<organism evidence="8">
    <name type="scientific">Burkholderia orbicola (strain AU 1054)</name>
    <dbReference type="NCBI Taxonomy" id="331271"/>
    <lineage>
        <taxon>Bacteria</taxon>
        <taxon>Pseudomonadati</taxon>
        <taxon>Pseudomonadota</taxon>
        <taxon>Betaproteobacteria</taxon>
        <taxon>Burkholderiales</taxon>
        <taxon>Burkholderiaceae</taxon>
        <taxon>Burkholderia</taxon>
        <taxon>Burkholderia cepacia complex</taxon>
        <taxon>Burkholderia orbicola</taxon>
    </lineage>
</organism>
<keyword evidence="5 6" id="KW-0472">Membrane</keyword>
<sequence>MIRTFHAAERARLIRFGVSGVGSTALHALIAAAMFALFDATPVIANATAFVCSTAFSYLANTLWSFSSPVTWGNFVRFLAVAMAGLAVTMLLAHGTDALGLARAWSIVAVVLCVPPVTFVLHRLWTYR</sequence>
<dbReference type="Pfam" id="PF04138">
    <property type="entry name" value="GtrA_DPMS_TM"/>
    <property type="match status" value="1"/>
</dbReference>
<feature type="domain" description="GtrA/DPMS transmembrane" evidence="7">
    <location>
        <begin position="15"/>
        <end position="126"/>
    </location>
</feature>
<dbReference type="PANTHER" id="PTHR38459:SF1">
    <property type="entry name" value="PROPHAGE BACTOPRENOL-LINKED GLUCOSE TRANSLOCASE HOMOLOG"/>
    <property type="match status" value="1"/>
</dbReference>
<evidence type="ECO:0000256" key="5">
    <source>
        <dbReference type="ARBA" id="ARBA00023136"/>
    </source>
</evidence>
<evidence type="ECO:0000313" key="8">
    <source>
        <dbReference type="EMBL" id="ABF79406.1"/>
    </source>
</evidence>
<comment type="subcellular location">
    <subcellularLocation>
        <location evidence="1">Membrane</location>
        <topology evidence="1">Multi-pass membrane protein</topology>
    </subcellularLocation>
</comment>
<dbReference type="PANTHER" id="PTHR38459">
    <property type="entry name" value="PROPHAGE BACTOPRENOL-LINKED GLUCOSE TRANSLOCASE HOMOLOG"/>
    <property type="match status" value="1"/>
</dbReference>
<dbReference type="HOGENOM" id="CLU_083873_6_5_4"/>
<evidence type="ECO:0000256" key="3">
    <source>
        <dbReference type="ARBA" id="ARBA00022692"/>
    </source>
</evidence>
<dbReference type="AlphaFoldDB" id="A0A0H2XYU4"/>
<feature type="transmembrane region" description="Helical" evidence="6">
    <location>
        <begin position="12"/>
        <end position="37"/>
    </location>
</feature>
<dbReference type="InterPro" id="IPR007267">
    <property type="entry name" value="GtrA_DPMS_TM"/>
</dbReference>
<accession>A0A0H2XYU4</accession>
<evidence type="ECO:0000256" key="1">
    <source>
        <dbReference type="ARBA" id="ARBA00004141"/>
    </source>
</evidence>
<dbReference type="InterPro" id="IPR051401">
    <property type="entry name" value="GtrA_CellWall_Glycosyl"/>
</dbReference>
<evidence type="ECO:0000259" key="7">
    <source>
        <dbReference type="Pfam" id="PF04138"/>
    </source>
</evidence>
<evidence type="ECO:0000256" key="6">
    <source>
        <dbReference type="SAM" id="Phobius"/>
    </source>
</evidence>
<evidence type="ECO:0000256" key="2">
    <source>
        <dbReference type="ARBA" id="ARBA00009399"/>
    </source>
</evidence>
<feature type="transmembrane region" description="Helical" evidence="6">
    <location>
        <begin position="43"/>
        <end position="63"/>
    </location>
</feature>
<feature type="transmembrane region" description="Helical" evidence="6">
    <location>
        <begin position="75"/>
        <end position="93"/>
    </location>
</feature>
<gene>
    <name evidence="8" type="ordered locus">Bcen_4524</name>
</gene>
<reference evidence="8" key="1">
    <citation type="submission" date="2006-05" db="EMBL/GenBank/DDBJ databases">
        <title>Complete sequence of chromosome 2 of Burkholderia cenocepacia AU 1054.</title>
        <authorList>
            <consortium name="US DOE Joint Genome Institute"/>
            <person name="Copeland A."/>
            <person name="Lucas S."/>
            <person name="Lapidus A."/>
            <person name="Barry K."/>
            <person name="Detter J.C."/>
            <person name="Glavina del Rio T."/>
            <person name="Hammon N."/>
            <person name="Israni S."/>
            <person name="Dalin E."/>
            <person name="Tice H."/>
            <person name="Pitluck S."/>
            <person name="Chain P."/>
            <person name="Malfatti S."/>
            <person name="Shin M."/>
            <person name="Vergez L."/>
            <person name="Schmutz J."/>
            <person name="Larimer F."/>
            <person name="Land M."/>
            <person name="Hauser L."/>
            <person name="Kyrpides N."/>
            <person name="Lykidis A."/>
            <person name="LiPuma J.J."/>
            <person name="Konstantinidis K."/>
            <person name="Tiedje J.M."/>
            <person name="Richardson P."/>
        </authorList>
    </citation>
    <scope>NUCLEOTIDE SEQUENCE [LARGE SCALE GENOMIC DNA]</scope>
    <source>
        <strain evidence="8">AU 1054</strain>
    </source>
</reference>
<evidence type="ECO:0000256" key="4">
    <source>
        <dbReference type="ARBA" id="ARBA00022989"/>
    </source>
</evidence>
<dbReference type="EMBL" id="CP000379">
    <property type="protein sequence ID" value="ABF79406.1"/>
    <property type="molecule type" value="Genomic_DNA"/>
</dbReference>
<dbReference type="GO" id="GO:0005886">
    <property type="term" value="C:plasma membrane"/>
    <property type="evidence" value="ECO:0007669"/>
    <property type="project" value="TreeGrafter"/>
</dbReference>
<protein>
    <submittedName>
        <fullName evidence="8">GtrA-like protein</fullName>
    </submittedName>
</protein>
<name>A0A0H2XYU4_BURO1</name>
<keyword evidence="3 6" id="KW-0812">Transmembrane</keyword>
<keyword evidence="4 6" id="KW-1133">Transmembrane helix</keyword>
<feature type="transmembrane region" description="Helical" evidence="6">
    <location>
        <begin position="105"/>
        <end position="125"/>
    </location>
</feature>
<comment type="similarity">
    <text evidence="2">Belongs to the GtrA family.</text>
</comment>
<dbReference type="GO" id="GO:0000271">
    <property type="term" value="P:polysaccharide biosynthetic process"/>
    <property type="evidence" value="ECO:0007669"/>
    <property type="project" value="InterPro"/>
</dbReference>